<protein>
    <submittedName>
        <fullName evidence="3">Tetratricopeptide repeat protein</fullName>
    </submittedName>
</protein>
<dbReference type="Gene3D" id="1.25.40.10">
    <property type="entry name" value="Tetratricopeptide repeat domain"/>
    <property type="match status" value="1"/>
</dbReference>
<evidence type="ECO:0000313" key="3">
    <source>
        <dbReference type="EMBL" id="NDJ16028.1"/>
    </source>
</evidence>
<evidence type="ECO:0000259" key="2">
    <source>
        <dbReference type="Pfam" id="PF13369"/>
    </source>
</evidence>
<dbReference type="PANTHER" id="PTHR31350">
    <property type="entry name" value="SI:DKEY-261L7.2"/>
    <property type="match status" value="1"/>
</dbReference>
<keyword evidence="4" id="KW-1185">Reference proteome</keyword>
<comment type="caution">
    <text evidence="3">The sequence shown here is derived from an EMBL/GenBank/DDBJ whole genome shotgun (WGS) entry which is preliminary data.</text>
</comment>
<name>A0A8J7Z0T1_9CYAN</name>
<dbReference type="EMBL" id="WVIE01000002">
    <property type="protein sequence ID" value="NDJ16028.1"/>
    <property type="molecule type" value="Genomic_DNA"/>
</dbReference>
<accession>A0A8J7Z0T1</accession>
<dbReference type="InterPro" id="IPR011990">
    <property type="entry name" value="TPR-like_helical_dom_sf"/>
</dbReference>
<proteinExistence type="inferred from homology"/>
<sequence length="274" mass="32077">MEFSTARQRFFNEVRQPDEQIDLEKAALYIAQEANPNLEVNQYLNTLDAIAATIREQLPENLYPLRLVQAINHHLYTDLNFSGNQIDYYDPRNSFLNEVIDRRTGIPITLSLVYLAIAKRLNFPMVGIGMPGHFLIRPEVEEMELFVDPFHQGEVLFMQDCQHRLNQMYGQPVEMQPTFLEAVTNRQFLARILTNLKHIYLNRREINACLSTIERILILFPEAPFELRDRGVIYFRTDRWIEARQDLEAYLAIMPAADDRAIVQNLLTRIESFS</sequence>
<organism evidence="3 4">
    <name type="scientific">Myxacorys almedinensis A</name>
    <dbReference type="NCBI Taxonomy" id="2690445"/>
    <lineage>
        <taxon>Bacteria</taxon>
        <taxon>Bacillati</taxon>
        <taxon>Cyanobacteriota</taxon>
        <taxon>Cyanophyceae</taxon>
        <taxon>Leptolyngbyales</taxon>
        <taxon>Leptolyngbyaceae</taxon>
        <taxon>Myxacorys</taxon>
        <taxon>Myxacorys almedinensis</taxon>
    </lineage>
</organism>
<reference evidence="3" key="1">
    <citation type="submission" date="2019-12" db="EMBL/GenBank/DDBJ databases">
        <title>High-Quality draft genome sequences of three cyanobacteria isolated from the limestone walls of the Old Cathedral of Coimbra.</title>
        <authorList>
            <person name="Tiago I."/>
            <person name="Soares F."/>
            <person name="Portugal A."/>
        </authorList>
    </citation>
    <scope>NUCLEOTIDE SEQUENCE</scope>
    <source>
        <strain evidence="3">A</strain>
    </source>
</reference>
<dbReference type="AlphaFoldDB" id="A0A8J7Z0T1"/>
<dbReference type="SUPFAM" id="SSF48452">
    <property type="entry name" value="TPR-like"/>
    <property type="match status" value="1"/>
</dbReference>
<comment type="similarity">
    <text evidence="1">Belongs to the UPF0162 family.</text>
</comment>
<dbReference type="Pfam" id="PF13371">
    <property type="entry name" value="TPR_9"/>
    <property type="match status" value="1"/>
</dbReference>
<feature type="domain" description="Protein SirB1 N-terminal" evidence="2">
    <location>
        <begin position="42"/>
        <end position="193"/>
    </location>
</feature>
<dbReference type="Proteomes" id="UP000646053">
    <property type="component" value="Unassembled WGS sequence"/>
</dbReference>
<gene>
    <name evidence="3" type="ORF">GS601_01795</name>
</gene>
<evidence type="ECO:0000313" key="4">
    <source>
        <dbReference type="Proteomes" id="UP000646053"/>
    </source>
</evidence>
<dbReference type="Pfam" id="PF13369">
    <property type="entry name" value="Transglut_core2"/>
    <property type="match status" value="1"/>
</dbReference>
<dbReference type="PANTHER" id="PTHR31350:SF21">
    <property type="entry name" value="F-BOX ONLY PROTEIN 21"/>
    <property type="match status" value="1"/>
</dbReference>
<dbReference type="InterPro" id="IPR032698">
    <property type="entry name" value="SirB1_N"/>
</dbReference>
<dbReference type="RefSeq" id="WP_162421551.1">
    <property type="nucleotide sequence ID" value="NZ_WVIE01000002.1"/>
</dbReference>
<evidence type="ECO:0000256" key="1">
    <source>
        <dbReference type="ARBA" id="ARBA00007100"/>
    </source>
</evidence>